<evidence type="ECO:0000313" key="2">
    <source>
        <dbReference type="EMBL" id="GGE73911.1"/>
    </source>
</evidence>
<reference evidence="2" key="1">
    <citation type="journal article" date="2014" name="Int. J. Syst. Evol. Microbiol.">
        <title>Complete genome sequence of Corynebacterium casei LMG S-19264T (=DSM 44701T), isolated from a smear-ripened cheese.</title>
        <authorList>
            <consortium name="US DOE Joint Genome Institute (JGI-PGF)"/>
            <person name="Walter F."/>
            <person name="Albersmeier A."/>
            <person name="Kalinowski J."/>
            <person name="Ruckert C."/>
        </authorList>
    </citation>
    <scope>NUCLEOTIDE SEQUENCE</scope>
    <source>
        <strain evidence="2">CGMCC 1.15388</strain>
    </source>
</reference>
<evidence type="ECO:0000256" key="1">
    <source>
        <dbReference type="SAM" id="Phobius"/>
    </source>
</evidence>
<dbReference type="AlphaFoldDB" id="A0A917ATR7"/>
<sequence length="74" mass="8111">MSRSARAMLLAGVAITAASFLALLAILGLYFAGADPHPSLYFTALWGFPVGFTLMIVYMLMAMSRRRRRRTALG</sequence>
<gene>
    <name evidence="2" type="ORF">GCM10011401_21420</name>
</gene>
<feature type="transmembrane region" description="Helical" evidence="1">
    <location>
        <begin position="7"/>
        <end position="33"/>
    </location>
</feature>
<dbReference type="Proteomes" id="UP000633136">
    <property type="component" value="Unassembled WGS sequence"/>
</dbReference>
<feature type="transmembrane region" description="Helical" evidence="1">
    <location>
        <begin position="39"/>
        <end position="61"/>
    </location>
</feature>
<dbReference type="RefSeq" id="WP_188685550.1">
    <property type="nucleotide sequence ID" value="NZ_BMIS01000010.1"/>
</dbReference>
<keyword evidence="1" id="KW-0472">Membrane</keyword>
<evidence type="ECO:0000313" key="3">
    <source>
        <dbReference type="Proteomes" id="UP000633136"/>
    </source>
</evidence>
<keyword evidence="1" id="KW-0812">Transmembrane</keyword>
<keyword evidence="3" id="KW-1185">Reference proteome</keyword>
<keyword evidence="1" id="KW-1133">Transmembrane helix</keyword>
<evidence type="ECO:0008006" key="4">
    <source>
        <dbReference type="Google" id="ProtNLM"/>
    </source>
</evidence>
<comment type="caution">
    <text evidence="2">The sequence shown here is derived from an EMBL/GenBank/DDBJ whole genome shotgun (WGS) entry which is preliminary data.</text>
</comment>
<organism evidence="2 3">
    <name type="scientific">Nesterenkonia cremea</name>
    <dbReference type="NCBI Taxonomy" id="1882340"/>
    <lineage>
        <taxon>Bacteria</taxon>
        <taxon>Bacillati</taxon>
        <taxon>Actinomycetota</taxon>
        <taxon>Actinomycetes</taxon>
        <taxon>Micrococcales</taxon>
        <taxon>Micrococcaceae</taxon>
        <taxon>Nesterenkonia</taxon>
    </lineage>
</organism>
<name>A0A917ATR7_9MICC</name>
<accession>A0A917ATR7</accession>
<dbReference type="EMBL" id="BMIS01000010">
    <property type="protein sequence ID" value="GGE73911.1"/>
    <property type="molecule type" value="Genomic_DNA"/>
</dbReference>
<protein>
    <recommendedName>
        <fullName evidence="4">Multidrug ABC transporter ATPase</fullName>
    </recommendedName>
</protein>
<proteinExistence type="predicted"/>
<reference evidence="2" key="2">
    <citation type="submission" date="2020-09" db="EMBL/GenBank/DDBJ databases">
        <authorList>
            <person name="Sun Q."/>
            <person name="Zhou Y."/>
        </authorList>
    </citation>
    <scope>NUCLEOTIDE SEQUENCE</scope>
    <source>
        <strain evidence="2">CGMCC 1.15388</strain>
    </source>
</reference>